<sequence>MYHFLQFVCRICILLVDGKSIPGYVILHNRDARGGGAACSGARFEAITGFPGVVGAIDGMLIKIPRPWDFEGWYW</sequence>
<name>G4YT41_PHYSP</name>
<accession>G4YT41</accession>
<dbReference type="Proteomes" id="UP000002640">
    <property type="component" value="Unassembled WGS sequence"/>
</dbReference>
<dbReference type="InParanoid" id="G4YT41"/>
<organism evidence="2 3">
    <name type="scientific">Phytophthora sojae (strain P6497)</name>
    <name type="common">Soybean stem and root rot agent</name>
    <name type="synonym">Phytophthora megasperma f. sp. glycines</name>
    <dbReference type="NCBI Taxonomy" id="1094619"/>
    <lineage>
        <taxon>Eukaryota</taxon>
        <taxon>Sar</taxon>
        <taxon>Stramenopiles</taxon>
        <taxon>Oomycota</taxon>
        <taxon>Peronosporomycetes</taxon>
        <taxon>Peronosporales</taxon>
        <taxon>Peronosporaceae</taxon>
        <taxon>Phytophthora</taxon>
    </lineage>
</organism>
<dbReference type="EMBL" id="JH159152">
    <property type="protein sequence ID" value="EGZ25967.1"/>
    <property type="molecule type" value="Genomic_DNA"/>
</dbReference>
<protein>
    <recommendedName>
        <fullName evidence="4">DDE Tnp4 domain-containing protein</fullName>
    </recommendedName>
</protein>
<dbReference type="KEGG" id="psoj:PHYSODRAFT_486684"/>
<keyword evidence="3" id="KW-1185">Reference proteome</keyword>
<gene>
    <name evidence="2" type="ORF">PHYSODRAFT_486684</name>
</gene>
<dbReference type="GeneID" id="20656063"/>
<feature type="chain" id="PRO_5003471407" description="DDE Tnp4 domain-containing protein" evidence="1">
    <location>
        <begin position="19"/>
        <end position="75"/>
    </location>
</feature>
<evidence type="ECO:0000313" key="2">
    <source>
        <dbReference type="EMBL" id="EGZ25967.1"/>
    </source>
</evidence>
<reference evidence="2 3" key="1">
    <citation type="journal article" date="2006" name="Science">
        <title>Phytophthora genome sequences uncover evolutionary origins and mechanisms of pathogenesis.</title>
        <authorList>
            <person name="Tyler B.M."/>
            <person name="Tripathy S."/>
            <person name="Zhang X."/>
            <person name="Dehal P."/>
            <person name="Jiang R.H."/>
            <person name="Aerts A."/>
            <person name="Arredondo F.D."/>
            <person name="Baxter L."/>
            <person name="Bensasson D."/>
            <person name="Beynon J.L."/>
            <person name="Chapman J."/>
            <person name="Damasceno C.M."/>
            <person name="Dorrance A.E."/>
            <person name="Dou D."/>
            <person name="Dickerman A.W."/>
            <person name="Dubchak I.L."/>
            <person name="Garbelotto M."/>
            <person name="Gijzen M."/>
            <person name="Gordon S.G."/>
            <person name="Govers F."/>
            <person name="Grunwald N.J."/>
            <person name="Huang W."/>
            <person name="Ivors K.L."/>
            <person name="Jones R.W."/>
            <person name="Kamoun S."/>
            <person name="Krampis K."/>
            <person name="Lamour K.H."/>
            <person name="Lee M.K."/>
            <person name="McDonald W.H."/>
            <person name="Medina M."/>
            <person name="Meijer H.J."/>
            <person name="Nordberg E.K."/>
            <person name="Maclean D.J."/>
            <person name="Ospina-Giraldo M.D."/>
            <person name="Morris P.F."/>
            <person name="Phuntumart V."/>
            <person name="Putnam N.H."/>
            <person name="Rash S."/>
            <person name="Rose J.K."/>
            <person name="Sakihama Y."/>
            <person name="Salamov A.A."/>
            <person name="Savidor A."/>
            <person name="Scheuring C.F."/>
            <person name="Smith B.M."/>
            <person name="Sobral B.W."/>
            <person name="Terry A."/>
            <person name="Torto-Alalibo T.A."/>
            <person name="Win J."/>
            <person name="Xu Z."/>
            <person name="Zhang H."/>
            <person name="Grigoriev I.V."/>
            <person name="Rokhsar D.S."/>
            <person name="Boore J.L."/>
        </authorList>
    </citation>
    <scope>NUCLEOTIDE SEQUENCE [LARGE SCALE GENOMIC DNA]</scope>
    <source>
        <strain evidence="2 3">P6497</strain>
    </source>
</reference>
<evidence type="ECO:0000256" key="1">
    <source>
        <dbReference type="SAM" id="SignalP"/>
    </source>
</evidence>
<feature type="signal peptide" evidence="1">
    <location>
        <begin position="1"/>
        <end position="18"/>
    </location>
</feature>
<proteinExistence type="predicted"/>
<evidence type="ECO:0000313" key="3">
    <source>
        <dbReference type="Proteomes" id="UP000002640"/>
    </source>
</evidence>
<evidence type="ECO:0008006" key="4">
    <source>
        <dbReference type="Google" id="ProtNLM"/>
    </source>
</evidence>
<dbReference type="AlphaFoldDB" id="G4YT41"/>
<keyword evidence="1" id="KW-0732">Signal</keyword>
<dbReference type="RefSeq" id="XP_009521255.1">
    <property type="nucleotide sequence ID" value="XM_009522960.1"/>
</dbReference>